<dbReference type="RefSeq" id="WP_187426794.1">
    <property type="nucleotide sequence ID" value="NZ_VNIB01000013.1"/>
</dbReference>
<gene>
    <name evidence="2" type="ORF">EDC39_11360</name>
</gene>
<keyword evidence="3" id="KW-1185">Reference proteome</keyword>
<dbReference type="InterPro" id="IPR013783">
    <property type="entry name" value="Ig-like_fold"/>
</dbReference>
<protein>
    <recommendedName>
        <fullName evidence="1">Probable pectate lyase C</fullName>
    </recommendedName>
</protein>
<accession>A0A5D3WI99</accession>
<dbReference type="InterPro" id="IPR059226">
    <property type="entry name" value="Choice_anch_Q_dom"/>
</dbReference>
<sequence>MRSKTMLASGNVLKEVSWRWLIFVVLLGCLGWAGPSLAFTVTVVDGNGTAITGGFRWLVEADNTNQTPAGVSTAFSSGLDIHKSYTPVVAQGESATSTADIGVPDGRYVISVRPFDGYTMGGTLVASGQTDVKVVVHRLPIPTTQISVLVFQDHGPINNAPDLNVDEPGLAGFSIQVHDMAGLVMQDAFGNPLGTDYDLACIDAGNDPSACVTTLGNGALQTDASGEVQIKFLAPGKYGILVSAPPDQADQWIQTATIEGTRTIDVWVKANEPKRFIEGFGPGFYHVFVGFVNKDKLPWLDPSHPDWIDRSGYTGEIRGVNRFNHFSRPPNLQGFYAGPPVDGCWVGLNDPLTGKGLYAASCAADSSFVISNVPPGTYELVTWDENLDALFGFNTVVVPPGPGGTGDVVDLGNVLSFRWFGTLKGSVFLDVDEDGYRDPGEVGLPGRDVLLRFRNGTIYQLQPSDINGDYEFAEVFPFFKWLVVEVGFATLKATGLTAVVDNGGPVDPVNDPLAAGLDVSGWPAEAVGTLHPQPQFSSGTLSYDPATDTFSGVERINPNTGNNLSRTATGEVLTQAMHLFLNQTNIIDWGKNNYSPGENGGIAGLVIYNVTRPNDDPRFDAQEGWEPGIPYAQVNLYLDDDGDGVIDDINGDGKVQRADVDNYPQGNFPGPEDVDRVPKGVFDWGDAVNITWTDAWDANLPQNCLQNLPEINGQQAKECFDNFGTWNQVRDGVFDGGFAFTSYFPSGPNGQEVSPLPEGKYIVGAPAPPGYVLSKEEDKNVDFGESYTPSPLALPFVCVGKNHTVADYLAFQLDKNGQPYSEIDPANLVSSIYAGQQRPLCNLKQVSLVEGQNTGVEFYFHTRVPKAARNVGFVNNDLAAEFDPSSPIFGEKAAPKWIPISYRDWAGNEVARVYTDEFGSYNALLPSTFSNNLPSPSGFSPNMLTLVLNDPGPIPDPDNPGQMIIDPNYKPEFAVAPWTFQFTPGQVTYTDTPIVPLAGFATLPADAELKADPVRGTPIPASVERNDPATGAKMGPLICAAGDELILKSGIGTGDLSGFGPLPPSTATGTVELVDLTTGTSYPLNVTSWFPQEVKVTVPQAVIDAGISEAHLVITRGDTGLSSQMAVTVHIRDCVANPPIIVAQDGSGDYTKIQDAIDAANAGDLIIVRPGVYNENVILHKEVILQGSGAGSKTGANTTTINAAAVPRNNLDAWHAKVLAITGADPFQVNEAPGIMVLGNATATPFAPGEPHAWIDGFHIIGGISGGGIYIVSDTYDVEISNNKVAGNRGSFGGGITVGTPNTGIDANNDGVDIHHNNVTSNGGVQGGGGINLYKGSDNYLVEKNLVSANFSRYSGGGISHVGYSDGGVIRNNQILFNEVFFGARLLGAGDGGGIYVAGEIVEGEGAGSVTIDGNLIQGNLAGSGNGGGIMVYAFNSTAELGTSSLTLTDNIIVNNVAGMAGAGLYLQDVAHADLVNNTIVNNDSTATAALAFGAGQIHSTPQPAGVVIRDLNAALITAGNDLSGVTLLNNILTGNRSLFNNAGLNNGAGGLSPGSEHAAVMADATLDYPDVWDLQVDGSNANVSGNMLSSLTRTLGVGATTGPTWDYSGGTNIAPATATLPYQFVKPYQNSLSIAIVLDEGGNAITVRFTPLDATAGDYHLLPSSDAVEAGQPVGAYLTASKDVDGNTRPQGAAVDIGADEFVAPDAAAVRVISPNGGDVLAAGSVFPICWEAPASATNFKVKYSLDGGQSWNTISLTASGPCLDWTVPTTILRQRNVLVKVRGEAGVNGPKVGVDFSDAPFTIEVIRLLSPNGGETLLSGGSTTISWQSYDPASFDHIVVAYRKKADLSWQTIAILSGLAGTDPGSVTWDPIISVLKPKNDLRVRVSAYDSNGVLLARDKSDSGVILQAVAP</sequence>
<dbReference type="InterPro" id="IPR011050">
    <property type="entry name" value="Pectin_lyase_fold/virulence"/>
</dbReference>
<reference evidence="2 3" key="1">
    <citation type="submission" date="2019-07" db="EMBL/GenBank/DDBJ databases">
        <title>Genomic Encyclopedia of Type Strains, Phase IV (KMG-IV): sequencing the most valuable type-strain genomes for metagenomic binning, comparative biology and taxonomic classification.</title>
        <authorList>
            <person name="Goeker M."/>
        </authorList>
    </citation>
    <scope>NUCLEOTIDE SEQUENCE [LARGE SCALE GENOMIC DNA]</scope>
    <source>
        <strain evidence="2 3">SS015</strain>
    </source>
</reference>
<dbReference type="EMBL" id="VNIB01000013">
    <property type="protein sequence ID" value="TYO96670.1"/>
    <property type="molecule type" value="Genomic_DNA"/>
</dbReference>
<dbReference type="InterPro" id="IPR006626">
    <property type="entry name" value="PbH1"/>
</dbReference>
<dbReference type="Gene3D" id="2.60.40.10">
    <property type="entry name" value="Immunoglobulins"/>
    <property type="match status" value="1"/>
</dbReference>
<dbReference type="InterPro" id="IPR018247">
    <property type="entry name" value="EF_Hand_1_Ca_BS"/>
</dbReference>
<proteinExistence type="predicted"/>
<comment type="caution">
    <text evidence="2">The sequence shown here is derived from an EMBL/GenBank/DDBJ whole genome shotgun (WGS) entry which is preliminary data.</text>
</comment>
<dbReference type="Proteomes" id="UP000324159">
    <property type="component" value="Unassembled WGS sequence"/>
</dbReference>
<organism evidence="2 3">
    <name type="scientific">Geothermobacter ehrlichii</name>
    <dbReference type="NCBI Taxonomy" id="213224"/>
    <lineage>
        <taxon>Bacteria</taxon>
        <taxon>Pseudomonadati</taxon>
        <taxon>Thermodesulfobacteriota</taxon>
        <taxon>Desulfuromonadia</taxon>
        <taxon>Desulfuromonadales</taxon>
        <taxon>Geothermobacteraceae</taxon>
        <taxon>Geothermobacter</taxon>
    </lineage>
</organism>
<dbReference type="SUPFAM" id="SSF51126">
    <property type="entry name" value="Pectin lyase-like"/>
    <property type="match status" value="1"/>
</dbReference>
<dbReference type="PROSITE" id="PS00018">
    <property type="entry name" value="EF_HAND_1"/>
    <property type="match status" value="1"/>
</dbReference>
<dbReference type="SMART" id="SM00710">
    <property type="entry name" value="PbH1"/>
    <property type="match status" value="8"/>
</dbReference>
<dbReference type="NCBIfam" id="NF041518">
    <property type="entry name" value="choice_anch_Q"/>
    <property type="match status" value="1"/>
</dbReference>
<name>A0A5D3WI99_9BACT</name>
<dbReference type="InterPro" id="IPR012334">
    <property type="entry name" value="Pectin_lyas_fold"/>
</dbReference>
<evidence type="ECO:0000313" key="3">
    <source>
        <dbReference type="Proteomes" id="UP000324159"/>
    </source>
</evidence>
<evidence type="ECO:0000313" key="2">
    <source>
        <dbReference type="EMBL" id="TYO96670.1"/>
    </source>
</evidence>
<dbReference type="Gene3D" id="2.160.20.10">
    <property type="entry name" value="Single-stranded right-handed beta-helix, Pectin lyase-like"/>
    <property type="match status" value="1"/>
</dbReference>
<evidence type="ECO:0000256" key="1">
    <source>
        <dbReference type="ARBA" id="ARBA00016512"/>
    </source>
</evidence>